<dbReference type="PANTHER" id="PTHR43292">
    <property type="entry name" value="ACYL-COA DEHYDROGENASE"/>
    <property type="match status" value="1"/>
</dbReference>
<reference evidence="9" key="1">
    <citation type="submission" date="2016-01" db="EMBL/GenBank/DDBJ databases">
        <authorList>
            <person name="Peeters C."/>
        </authorList>
    </citation>
    <scope>NUCLEOTIDE SEQUENCE [LARGE SCALE GENOMIC DNA]</scope>
    <source>
        <strain evidence="9">LMG 22940</strain>
    </source>
</reference>
<evidence type="ECO:0000259" key="6">
    <source>
        <dbReference type="Pfam" id="PF00441"/>
    </source>
</evidence>
<dbReference type="AlphaFoldDB" id="A0A158K552"/>
<dbReference type="CDD" id="cd00567">
    <property type="entry name" value="ACAD"/>
    <property type="match status" value="1"/>
</dbReference>
<dbReference type="InterPro" id="IPR009100">
    <property type="entry name" value="AcylCoA_DH/oxidase_NM_dom_sf"/>
</dbReference>
<keyword evidence="5" id="KW-0560">Oxidoreductase</keyword>
<accession>A0A158K552</accession>
<dbReference type="RefSeq" id="WP_087647009.1">
    <property type="nucleotide sequence ID" value="NZ_FCON02000065.1"/>
</dbReference>
<dbReference type="SUPFAM" id="SSF47203">
    <property type="entry name" value="Acyl-CoA dehydrogenase C-terminal domain-like"/>
    <property type="match status" value="2"/>
</dbReference>
<evidence type="ECO:0000256" key="5">
    <source>
        <dbReference type="ARBA" id="ARBA00023002"/>
    </source>
</evidence>
<proteinExistence type="inferred from homology"/>
<dbReference type="Pfam" id="PF02770">
    <property type="entry name" value="Acyl-CoA_dh_M"/>
    <property type="match status" value="1"/>
</dbReference>
<dbReference type="Gene3D" id="1.10.540.10">
    <property type="entry name" value="Acyl-CoA dehydrogenase/oxidase, N-terminal domain"/>
    <property type="match status" value="2"/>
</dbReference>
<dbReference type="PANTHER" id="PTHR43292:SF3">
    <property type="entry name" value="ACYL-COA DEHYDROGENASE FADE29"/>
    <property type="match status" value="1"/>
</dbReference>
<dbReference type="InterPro" id="IPR006091">
    <property type="entry name" value="Acyl-CoA_Oxase/DH_mid-dom"/>
</dbReference>
<dbReference type="GO" id="GO:0016627">
    <property type="term" value="F:oxidoreductase activity, acting on the CH-CH group of donors"/>
    <property type="evidence" value="ECO:0007669"/>
    <property type="project" value="InterPro"/>
</dbReference>
<keyword evidence="4" id="KW-0274">FAD</keyword>
<comment type="cofactor">
    <cofactor evidence="1">
        <name>FAD</name>
        <dbReference type="ChEBI" id="CHEBI:57692"/>
    </cofactor>
</comment>
<name>A0A158K552_9BURK</name>
<comment type="similarity">
    <text evidence="2">Belongs to the acyl-CoA dehydrogenase family.</text>
</comment>
<dbReference type="InterPro" id="IPR052161">
    <property type="entry name" value="Mycobact_Acyl-CoA_DH"/>
</dbReference>
<dbReference type="EMBL" id="FCON02000065">
    <property type="protein sequence ID" value="SAL76284.1"/>
    <property type="molecule type" value="Genomic_DNA"/>
</dbReference>
<dbReference type="InterPro" id="IPR046373">
    <property type="entry name" value="Acyl-CoA_Oxase/DH_mid-dom_sf"/>
</dbReference>
<keyword evidence="3" id="KW-0285">Flavoprotein</keyword>
<feature type="domain" description="Acyl-CoA dehydrogenase/oxidase N-terminal" evidence="8">
    <location>
        <begin position="3"/>
        <end position="93"/>
    </location>
</feature>
<dbReference type="Pfam" id="PF02771">
    <property type="entry name" value="Acyl-CoA_dh_N"/>
    <property type="match status" value="2"/>
</dbReference>
<dbReference type="Gene3D" id="1.20.140.10">
    <property type="entry name" value="Butyryl-CoA Dehydrogenase, subunit A, domain 3"/>
    <property type="match status" value="2"/>
</dbReference>
<dbReference type="InterPro" id="IPR013786">
    <property type="entry name" value="AcylCoA_DH/ox_N"/>
</dbReference>
<sequence>MDSETQQAFKDSAKDLISRGVPARRRTLMLTGDGAVDRVVWRQMAEAGWTSVLISEDDGGLGLGLAEVVAIAEEAGVAALPEPFIASAIHVGVVLSAARESAMAQELMRELIAGDLIAGVAWQDEPGQLEPIDGTRLHYQRSAEGVVLEGERHFVTPVAGVDGWLVLASGEAGPALIWIRADVPGITANGAPGVGGVPAGSLSLNRIRVASEQVLLFGEAAVAAVACANDVARIAQGAELVGVARAALTTTIDYMNTRVQFGKPIGSFQALQHRLVDAYIQVELAAAAVRDATHVDLDSIRQRAAAASRAKARCAQAALLVTRLAVQLHGAIGYTEEGPIGTYLHRAITLAALLGNESAHRRRYFANQPAMARDAHDEKDRLRQTVFPRDADWEAMSDEAFRQMLRDFFATYYPKELRHAPRRLHWREIGGWYRTLAAQGWIAPAWPKAFGGMALPPDKLIAYIEEQEFYGVGRPPDQGLIMLGPILFRFGTVAQRERFLPKILSGEHVWAQGYSEPNAGSDLASLRTQATLDGDVFIVSGQKTWSTLAQDATHMFMLVRTDNSGKKQHGITFLLVDLKSPGVTVRPIRTIAGDEEFCEVFFDDVRVPVENLVGEIHKGWDIAKQLLGFERIFSGSPKHSQYTLGQVRELAESRGLLADPVWADRYAQAMLDVADLGSAYAGFAEMVKRGDTLPAEVSYLKIWATETHERVAMLLNDMAAESAMQRGAVDAGGKPVHVHMPLYSALAAKIFSGSNEIQRNILAKQVLGLPT</sequence>
<dbReference type="Proteomes" id="UP000054770">
    <property type="component" value="Unassembled WGS sequence"/>
</dbReference>
<dbReference type="InterPro" id="IPR036250">
    <property type="entry name" value="AcylCo_DH-like_C"/>
</dbReference>
<dbReference type="Pfam" id="PF00441">
    <property type="entry name" value="Acyl-CoA_dh_1"/>
    <property type="match status" value="2"/>
</dbReference>
<dbReference type="Gene3D" id="2.40.110.10">
    <property type="entry name" value="Butyryl-CoA Dehydrogenase, subunit A, domain 2"/>
    <property type="match status" value="2"/>
</dbReference>
<evidence type="ECO:0000313" key="9">
    <source>
        <dbReference type="EMBL" id="SAL76284.1"/>
    </source>
</evidence>
<evidence type="ECO:0000256" key="1">
    <source>
        <dbReference type="ARBA" id="ARBA00001974"/>
    </source>
</evidence>
<gene>
    <name evidence="9" type="ORF">AWB68_04947</name>
</gene>
<evidence type="ECO:0000256" key="4">
    <source>
        <dbReference type="ARBA" id="ARBA00022827"/>
    </source>
</evidence>
<evidence type="ECO:0000256" key="2">
    <source>
        <dbReference type="ARBA" id="ARBA00009347"/>
    </source>
</evidence>
<feature type="domain" description="Acyl-CoA dehydrogenase/oxidase N-terminal" evidence="8">
    <location>
        <begin position="398"/>
        <end position="507"/>
    </location>
</feature>
<dbReference type="OrthoDB" id="9770681at2"/>
<dbReference type="SUPFAM" id="SSF56645">
    <property type="entry name" value="Acyl-CoA dehydrogenase NM domain-like"/>
    <property type="match status" value="2"/>
</dbReference>
<comment type="caution">
    <text evidence="9">The sequence shown here is derived from an EMBL/GenBank/DDBJ whole genome shotgun (WGS) entry which is preliminary data.</text>
</comment>
<organism evidence="9 10">
    <name type="scientific">Caballeronia choica</name>
    <dbReference type="NCBI Taxonomy" id="326476"/>
    <lineage>
        <taxon>Bacteria</taxon>
        <taxon>Pseudomonadati</taxon>
        <taxon>Pseudomonadota</taxon>
        <taxon>Betaproteobacteria</taxon>
        <taxon>Burkholderiales</taxon>
        <taxon>Burkholderiaceae</taxon>
        <taxon>Caballeronia</taxon>
    </lineage>
</organism>
<keyword evidence="10" id="KW-1185">Reference proteome</keyword>
<protein>
    <submittedName>
        <fullName evidence="9">Acyl-CoA dehydrogenase domain-containing protein</fullName>
    </submittedName>
</protein>
<evidence type="ECO:0000259" key="7">
    <source>
        <dbReference type="Pfam" id="PF02770"/>
    </source>
</evidence>
<dbReference type="FunFam" id="2.40.110.10:FF:000011">
    <property type="entry name" value="Acyl-CoA dehydrogenase FadE34"/>
    <property type="match status" value="1"/>
</dbReference>
<feature type="domain" description="Acyl-CoA dehydrogenase/oxidase C-terminal" evidence="6">
    <location>
        <begin position="230"/>
        <end position="362"/>
    </location>
</feature>
<dbReference type="InterPro" id="IPR037069">
    <property type="entry name" value="AcylCoA_DH/ox_N_sf"/>
</dbReference>
<feature type="domain" description="Acyl-CoA dehydrogenase/oxidase C-terminal" evidence="6">
    <location>
        <begin position="618"/>
        <end position="767"/>
    </location>
</feature>
<dbReference type="InterPro" id="IPR009075">
    <property type="entry name" value="AcylCo_DH/oxidase_C"/>
</dbReference>
<dbReference type="GO" id="GO:0050660">
    <property type="term" value="F:flavin adenine dinucleotide binding"/>
    <property type="evidence" value="ECO:0007669"/>
    <property type="project" value="InterPro"/>
</dbReference>
<evidence type="ECO:0000259" key="8">
    <source>
        <dbReference type="Pfam" id="PF02771"/>
    </source>
</evidence>
<evidence type="ECO:0000313" key="10">
    <source>
        <dbReference type="Proteomes" id="UP000054770"/>
    </source>
</evidence>
<dbReference type="GO" id="GO:0005886">
    <property type="term" value="C:plasma membrane"/>
    <property type="evidence" value="ECO:0007669"/>
    <property type="project" value="TreeGrafter"/>
</dbReference>
<evidence type="ECO:0000256" key="3">
    <source>
        <dbReference type="ARBA" id="ARBA00022630"/>
    </source>
</evidence>
<feature type="domain" description="Acyl-CoA oxidase/dehydrogenase middle" evidence="7">
    <location>
        <begin position="511"/>
        <end position="605"/>
    </location>
</feature>